<protein>
    <submittedName>
        <fullName evidence="1">Uncharacterized protein</fullName>
    </submittedName>
</protein>
<evidence type="ECO:0000313" key="2">
    <source>
        <dbReference type="Proteomes" id="UP000466442"/>
    </source>
</evidence>
<dbReference type="EMBL" id="WIXP02000011">
    <property type="protein sequence ID" value="KAF6202541.1"/>
    <property type="molecule type" value="Genomic_DNA"/>
</dbReference>
<accession>A0A6A4JPZ1</accession>
<organism evidence="1 2">
    <name type="scientific">Apolygus lucorum</name>
    <name type="common">Small green plant bug</name>
    <name type="synonym">Lygocoris lucorum</name>
    <dbReference type="NCBI Taxonomy" id="248454"/>
    <lineage>
        <taxon>Eukaryota</taxon>
        <taxon>Metazoa</taxon>
        <taxon>Ecdysozoa</taxon>
        <taxon>Arthropoda</taxon>
        <taxon>Hexapoda</taxon>
        <taxon>Insecta</taxon>
        <taxon>Pterygota</taxon>
        <taxon>Neoptera</taxon>
        <taxon>Paraneoptera</taxon>
        <taxon>Hemiptera</taxon>
        <taxon>Heteroptera</taxon>
        <taxon>Panheteroptera</taxon>
        <taxon>Cimicomorpha</taxon>
        <taxon>Miridae</taxon>
        <taxon>Mirini</taxon>
        <taxon>Apolygus</taxon>
    </lineage>
</organism>
<keyword evidence="2" id="KW-1185">Reference proteome</keyword>
<evidence type="ECO:0000313" key="1">
    <source>
        <dbReference type="EMBL" id="KAF6202541.1"/>
    </source>
</evidence>
<gene>
    <name evidence="1" type="ORF">GE061_002937</name>
</gene>
<sequence>MKRIRSNTTRMSTWSRRDFEFSESQADREFNCPEYKNNIADTKTAKGTKWQRNPNKKKLSRSNLTMSDETTSTRLFSGIEKFKENIKQMPEIHRKPKKCAPGCRRDQLAHEGLLQMIETGNPEPLNSVFFAVNPPSFKGDIGRQKKIGLYLRSFE</sequence>
<reference evidence="1" key="1">
    <citation type="journal article" date="2021" name="Mol. Ecol. Resour.">
        <title>Apolygus lucorum genome provides insights into omnivorousness and mesophyll feeding.</title>
        <authorList>
            <person name="Liu Y."/>
            <person name="Liu H."/>
            <person name="Wang H."/>
            <person name="Huang T."/>
            <person name="Liu B."/>
            <person name="Yang B."/>
            <person name="Yin L."/>
            <person name="Li B."/>
            <person name="Zhang Y."/>
            <person name="Zhang S."/>
            <person name="Jiang F."/>
            <person name="Zhang X."/>
            <person name="Ren Y."/>
            <person name="Wang B."/>
            <person name="Wang S."/>
            <person name="Lu Y."/>
            <person name="Wu K."/>
            <person name="Fan W."/>
            <person name="Wang G."/>
        </authorList>
    </citation>
    <scope>NUCLEOTIDE SEQUENCE</scope>
    <source>
        <strain evidence="1">12Hb</strain>
    </source>
</reference>
<name>A0A6A4JPZ1_APOLU</name>
<dbReference type="AlphaFoldDB" id="A0A6A4JPZ1"/>
<dbReference type="Proteomes" id="UP000466442">
    <property type="component" value="Unassembled WGS sequence"/>
</dbReference>
<comment type="caution">
    <text evidence="1">The sequence shown here is derived from an EMBL/GenBank/DDBJ whole genome shotgun (WGS) entry which is preliminary data.</text>
</comment>
<proteinExistence type="predicted"/>